<dbReference type="EMBL" id="OX459125">
    <property type="protein sequence ID" value="CAI9115810.1"/>
    <property type="molecule type" value="Genomic_DNA"/>
</dbReference>
<dbReference type="AlphaFoldDB" id="A0AAV1E810"/>
<protein>
    <submittedName>
        <fullName evidence="2">OLC1v1016811C1</fullName>
    </submittedName>
</protein>
<dbReference type="InterPro" id="IPR051283">
    <property type="entry name" value="Sec_Metabolite_Acyltrans"/>
</dbReference>
<reference evidence="2" key="1">
    <citation type="submission" date="2023-03" db="EMBL/GenBank/DDBJ databases">
        <authorList>
            <person name="Julca I."/>
        </authorList>
    </citation>
    <scope>NUCLEOTIDE SEQUENCE</scope>
</reference>
<dbReference type="PANTHER" id="PTHR31896">
    <property type="entry name" value="FAMILY REGULATORY PROTEIN, PUTATIVE (AFU_ORTHOLOGUE AFUA_3G14730)-RELATED"/>
    <property type="match status" value="1"/>
</dbReference>
<evidence type="ECO:0000313" key="2">
    <source>
        <dbReference type="EMBL" id="CAI9115810.1"/>
    </source>
</evidence>
<gene>
    <name evidence="2" type="ORF">OLC1_LOCUS22257</name>
</gene>
<sequence length="463" mass="52149">MLSSEAVEIEFISECFIPPKCIPEESRKPFYLSPWDLQLVGLHYNQKGLLFAKPPSFHTDDNLVKEFLEKLKDSLSIALIHFYPLAGRLVTIKHENPPTCSIFVDSANGPGVKFVHASLNLTVSDIISPNHVPKIVYSFFDHFGEINYDGHTLPLMTVQITELIDGIFIGPSINHMLMDGTSLWNFINSWSEIFDSRSNDVVLSRPPDLKRWFPDGYGPILWLPFSQPEEFITRYQNRLPEFKERIFHFSSESLQRLKAKANAECDSTSISTFQAMCAHVWRCITRARNLAPDQGTKCGFSVDNRSRISPPLSPEYFGNSVQLLATTVTCGELMYNGLGWAARKLNELVTNQTDKSARQWAETWVKEPSFASINKFSQNPDNIIQIGSSPRFNVYGRNFGLGKALAVRCGFGNKFDGKITLFPGREGGGHIDMEVCLYTPFMTHLESDIELLETVSLSSPVSS</sequence>
<proteinExistence type="predicted"/>
<dbReference type="Gene3D" id="3.30.559.10">
    <property type="entry name" value="Chloramphenicol acetyltransferase-like domain"/>
    <property type="match status" value="2"/>
</dbReference>
<dbReference type="InterPro" id="IPR023213">
    <property type="entry name" value="CAT-like_dom_sf"/>
</dbReference>
<organism evidence="2 3">
    <name type="scientific">Oldenlandia corymbosa var. corymbosa</name>
    <dbReference type="NCBI Taxonomy" id="529605"/>
    <lineage>
        <taxon>Eukaryota</taxon>
        <taxon>Viridiplantae</taxon>
        <taxon>Streptophyta</taxon>
        <taxon>Embryophyta</taxon>
        <taxon>Tracheophyta</taxon>
        <taxon>Spermatophyta</taxon>
        <taxon>Magnoliopsida</taxon>
        <taxon>eudicotyledons</taxon>
        <taxon>Gunneridae</taxon>
        <taxon>Pentapetalae</taxon>
        <taxon>asterids</taxon>
        <taxon>lamiids</taxon>
        <taxon>Gentianales</taxon>
        <taxon>Rubiaceae</taxon>
        <taxon>Rubioideae</taxon>
        <taxon>Spermacoceae</taxon>
        <taxon>Hedyotis-Oldenlandia complex</taxon>
        <taxon>Oldenlandia</taxon>
    </lineage>
</organism>
<evidence type="ECO:0000256" key="1">
    <source>
        <dbReference type="ARBA" id="ARBA00022679"/>
    </source>
</evidence>
<name>A0AAV1E810_OLDCO</name>
<dbReference type="Proteomes" id="UP001161247">
    <property type="component" value="Chromosome 8"/>
</dbReference>
<keyword evidence="3" id="KW-1185">Reference proteome</keyword>
<accession>A0AAV1E810</accession>
<dbReference type="Pfam" id="PF02458">
    <property type="entry name" value="Transferase"/>
    <property type="match status" value="1"/>
</dbReference>
<dbReference type="GO" id="GO:0016740">
    <property type="term" value="F:transferase activity"/>
    <property type="evidence" value="ECO:0007669"/>
    <property type="project" value="UniProtKB-KW"/>
</dbReference>
<evidence type="ECO:0000313" key="3">
    <source>
        <dbReference type="Proteomes" id="UP001161247"/>
    </source>
</evidence>
<dbReference type="PANTHER" id="PTHR31896:SF12">
    <property type="entry name" value="HXXXD-TYPE ACYL-TRANSFERASE FAMILY PROTEIN"/>
    <property type="match status" value="1"/>
</dbReference>
<keyword evidence="1" id="KW-0808">Transferase</keyword>